<organism evidence="2 3">
    <name type="scientific">Sphaerobacter thermophilus (strain ATCC 49802 / DSM 20745 / KCCM 41009 / NCIMB 13125 / S 6022)</name>
    <dbReference type="NCBI Taxonomy" id="479434"/>
    <lineage>
        <taxon>Bacteria</taxon>
        <taxon>Pseudomonadati</taxon>
        <taxon>Thermomicrobiota</taxon>
        <taxon>Thermomicrobia</taxon>
        <taxon>Sphaerobacterales</taxon>
        <taxon>Sphaerobacterineae</taxon>
        <taxon>Sphaerobacteraceae</taxon>
        <taxon>Sphaerobacter</taxon>
    </lineage>
</organism>
<feature type="transmembrane region" description="Helical" evidence="1">
    <location>
        <begin position="321"/>
        <end position="344"/>
    </location>
</feature>
<dbReference type="AlphaFoldDB" id="D1CAT9"/>
<keyword evidence="1" id="KW-1133">Transmembrane helix</keyword>
<dbReference type="KEGG" id="sti:Sthe_2471"/>
<keyword evidence="3" id="KW-1185">Reference proteome</keyword>
<dbReference type="OrthoDB" id="3333294at2"/>
<protein>
    <recommendedName>
        <fullName evidence="4">ABC3 transporter permease protein domain-containing protein</fullName>
    </recommendedName>
</protein>
<dbReference type="STRING" id="479434.Sthe_2471"/>
<dbReference type="Proteomes" id="UP000002027">
    <property type="component" value="Chromosome 2"/>
</dbReference>
<dbReference type="HOGENOM" id="CLU_016840_0_0_0"/>
<feature type="transmembrane region" description="Helical" evidence="1">
    <location>
        <begin position="766"/>
        <end position="791"/>
    </location>
</feature>
<feature type="transmembrane region" description="Helical" evidence="1">
    <location>
        <begin position="712"/>
        <end position="732"/>
    </location>
</feature>
<evidence type="ECO:0000313" key="3">
    <source>
        <dbReference type="Proteomes" id="UP000002027"/>
    </source>
</evidence>
<sequence length="832" mass="88472">MRGVATLRVGRRFMRSRSLATSTWLMAAVSATVVALFIGMSALTLSGDQIVEREMGRFAFRSYLGNTLTLTPKNASIAAEIEATALAGGATAPMVTVTSVDVEPAQVDPPTTWFTEADWERSPFPNRYVLLRGRWPEQPGEVVVAHTSNGSLAELCEELAVLAGHERFTVVGIVDDRYGDYHAILAAPGTFASIGEAALRNFPSISAMLTLFWEGSQRQSVIDAVSDFLSRELGQPRDDVALAVAATTQDRSDVSRTRRTPWIERIPASYGIPALLLPFLASLATFGLSQRRLHRSGTLLVALGLPPGRAAKAIGIAVTGWLMASLAAGVAVGAVIGLIARGVLSRFHLWAQPLSPFPSLLDPILRLGISAAAACLVGTVWIRFAVVNRQPSSVPEAPTARPSASRARRYGEHARHGAATLAACAAILQTPHVDTAADPMVLAGTIAVGVLLLVPEVVDQAMRLLPNTGPRLRLARQQLVHNRSRTTIAVAALAAVLGLPLGYVILFDAMIKTGQEGLAPDVAPHQVLVSETGGKFQAPTPEVLAVVREQLGVSRPTVQIRYLWGEHGPVAVDGSGLGAVLALDTLDDVSRLIGRPLTETEQTVLVDGGMLAWDDREGRERVLVTPTAVGAEEVRLPAVAASLHPAWRMSTNGVLLTATAERLGLPIMDGGIVFTDVSDADARAARRAVLDAGLDPRQVVLYETVNPFVPRAYFTAAAGLMLVVLLCAVAVARAQVLTLRRYLGTLIAIGLTPTWAQQVVLAQNTFFVAVSTVVVLALAIPPVVVTAMVMPNFVLSIPWRVIGVVIAAFYLAVLLATVLSCRQIRASDRVAL</sequence>
<dbReference type="InParanoid" id="D1CAT9"/>
<feature type="transmembrane region" description="Helical" evidence="1">
    <location>
        <begin position="797"/>
        <end position="819"/>
    </location>
</feature>
<gene>
    <name evidence="2" type="ordered locus">Sthe_2471</name>
</gene>
<dbReference type="EMBL" id="CP001824">
    <property type="protein sequence ID" value="ACZ39886.1"/>
    <property type="molecule type" value="Genomic_DNA"/>
</dbReference>
<proteinExistence type="predicted"/>
<accession>D1CAT9</accession>
<evidence type="ECO:0008006" key="4">
    <source>
        <dbReference type="Google" id="ProtNLM"/>
    </source>
</evidence>
<name>D1CAT9_SPHTD</name>
<feature type="transmembrane region" description="Helical" evidence="1">
    <location>
        <begin position="268"/>
        <end position="288"/>
    </location>
</feature>
<feature type="transmembrane region" description="Helical" evidence="1">
    <location>
        <begin position="486"/>
        <end position="506"/>
    </location>
</feature>
<evidence type="ECO:0000313" key="2">
    <source>
        <dbReference type="EMBL" id="ACZ39886.1"/>
    </source>
</evidence>
<dbReference type="RefSeq" id="WP_012872926.1">
    <property type="nucleotide sequence ID" value="NC_013524.1"/>
</dbReference>
<reference evidence="3" key="1">
    <citation type="submission" date="2009-11" db="EMBL/GenBank/DDBJ databases">
        <title>The complete chromosome 2 of Sphaerobacter thermophilus DSM 20745.</title>
        <authorList>
            <person name="Lucas S."/>
            <person name="Copeland A."/>
            <person name="Lapidus A."/>
            <person name="Glavina del Rio T."/>
            <person name="Dalin E."/>
            <person name="Tice H."/>
            <person name="Bruce D."/>
            <person name="Goodwin L."/>
            <person name="Pitluck S."/>
            <person name="Kyrpides N."/>
            <person name="Mavromatis K."/>
            <person name="Ivanova N."/>
            <person name="Mikhailova N."/>
            <person name="LaButti K.M."/>
            <person name="Clum A."/>
            <person name="Sun H.I."/>
            <person name="Brettin T."/>
            <person name="Detter J.C."/>
            <person name="Han C."/>
            <person name="Larimer F."/>
            <person name="Land M."/>
            <person name="Hauser L."/>
            <person name="Markowitz V."/>
            <person name="Cheng J.F."/>
            <person name="Hugenholtz P."/>
            <person name="Woyke T."/>
            <person name="Wu D."/>
            <person name="Steenblock K."/>
            <person name="Schneider S."/>
            <person name="Pukall R."/>
            <person name="Goeker M."/>
            <person name="Klenk H.P."/>
            <person name="Eisen J.A."/>
        </authorList>
    </citation>
    <scope>NUCLEOTIDE SEQUENCE [LARGE SCALE GENOMIC DNA]</scope>
    <source>
        <strain evidence="3">ATCC 49802 / DSM 20745 / S 6022</strain>
    </source>
</reference>
<reference evidence="2 3" key="2">
    <citation type="journal article" date="2010" name="Stand. Genomic Sci.">
        <title>Complete genome sequence of Desulfohalobium retbaense type strain (HR(100)).</title>
        <authorList>
            <person name="Spring S."/>
            <person name="Nolan M."/>
            <person name="Lapidus A."/>
            <person name="Glavina Del Rio T."/>
            <person name="Copeland A."/>
            <person name="Tice H."/>
            <person name="Cheng J.F."/>
            <person name="Lucas S."/>
            <person name="Land M."/>
            <person name="Chen F."/>
            <person name="Bruce D."/>
            <person name="Goodwin L."/>
            <person name="Pitluck S."/>
            <person name="Ivanova N."/>
            <person name="Mavromatis K."/>
            <person name="Mikhailova N."/>
            <person name="Pati A."/>
            <person name="Chen A."/>
            <person name="Palaniappan K."/>
            <person name="Hauser L."/>
            <person name="Chang Y.J."/>
            <person name="Jeffries C.D."/>
            <person name="Munk C."/>
            <person name="Kiss H."/>
            <person name="Chain P."/>
            <person name="Han C."/>
            <person name="Brettin T."/>
            <person name="Detter J.C."/>
            <person name="Schuler E."/>
            <person name="Goker M."/>
            <person name="Rohde M."/>
            <person name="Bristow J."/>
            <person name="Eisen J.A."/>
            <person name="Markowitz V."/>
            <person name="Hugenholtz P."/>
            <person name="Kyrpides N.C."/>
            <person name="Klenk H.P."/>
        </authorList>
    </citation>
    <scope>NUCLEOTIDE SEQUENCE [LARGE SCALE GENOMIC DNA]</scope>
    <source>
        <strain evidence="3">ATCC 49802 / DSM 20745 / S 6022</strain>
    </source>
</reference>
<keyword evidence="1" id="KW-0472">Membrane</keyword>
<keyword evidence="1" id="KW-0812">Transmembrane</keyword>
<feature type="transmembrane region" description="Helical" evidence="1">
    <location>
        <begin position="364"/>
        <end position="386"/>
    </location>
</feature>
<dbReference type="eggNOG" id="ENOG5032W9Y">
    <property type="taxonomic scope" value="Bacteria"/>
</dbReference>
<evidence type="ECO:0000256" key="1">
    <source>
        <dbReference type="SAM" id="Phobius"/>
    </source>
</evidence>